<evidence type="ECO:0000313" key="2">
    <source>
        <dbReference type="Proteomes" id="UP000218702"/>
    </source>
</evidence>
<organism evidence="1 2">
    <name type="scientific">Dolichospermum compactum NIES-806</name>
    <dbReference type="NCBI Taxonomy" id="1973481"/>
    <lineage>
        <taxon>Bacteria</taxon>
        <taxon>Bacillati</taxon>
        <taxon>Cyanobacteriota</taxon>
        <taxon>Cyanophyceae</taxon>
        <taxon>Nostocales</taxon>
        <taxon>Aphanizomenonaceae</taxon>
        <taxon>Dolichospermum</taxon>
        <taxon>Dolichospermum compactum</taxon>
    </lineage>
</organism>
<evidence type="ECO:0000313" key="1">
    <source>
        <dbReference type="EMBL" id="BAZ84182.1"/>
    </source>
</evidence>
<name>A0A1Z4UY37_9CYAN</name>
<sequence>MVESQQTNLLFPTKTKPKNLFVTPHQLGNFETFEELFYHFLPMLSGSLYRTKNREKACKGNRERVS</sequence>
<keyword evidence="2" id="KW-1185">Reference proteome</keyword>
<dbReference type="KEGG" id="dcm:NIES806_03660"/>
<reference evidence="1 2" key="1">
    <citation type="submission" date="2017-06" db="EMBL/GenBank/DDBJ databases">
        <title>Genome sequencing of cyanobaciteial culture collection at National Institute for Environmental Studies (NIES).</title>
        <authorList>
            <person name="Hirose Y."/>
            <person name="Shimura Y."/>
            <person name="Fujisawa T."/>
            <person name="Nakamura Y."/>
            <person name="Kawachi M."/>
        </authorList>
    </citation>
    <scope>NUCLEOTIDE SEQUENCE [LARGE SCALE GENOMIC DNA]</scope>
    <source>
        <strain evidence="1 2">NIES-806</strain>
    </source>
</reference>
<proteinExistence type="predicted"/>
<accession>A0A1Z4UY37</accession>
<dbReference type="RefSeq" id="WP_096663251.1">
    <property type="nucleotide sequence ID" value="NZ_AP018316.1"/>
</dbReference>
<gene>
    <name evidence="1" type="ORF">NIES806_03660</name>
</gene>
<protein>
    <submittedName>
        <fullName evidence="1">Uncharacterized protein</fullName>
    </submittedName>
</protein>
<dbReference type="EMBL" id="AP018316">
    <property type="protein sequence ID" value="BAZ84182.1"/>
    <property type="molecule type" value="Genomic_DNA"/>
</dbReference>
<dbReference type="Proteomes" id="UP000218702">
    <property type="component" value="Chromosome"/>
</dbReference>
<dbReference type="AlphaFoldDB" id="A0A1Z4UY37"/>